<evidence type="ECO:0000256" key="6">
    <source>
        <dbReference type="ARBA" id="ARBA00022879"/>
    </source>
</evidence>
<keyword evidence="10" id="KW-1015">Disulfide bond</keyword>
<sequence>MISLFLVICYFVLIFNILVPRIFEKLRQEEAAFDRLASSGNVYRCVDGAVVSFALGATGLSARVMTDAAGAPLSCARMAEANPEQFASCSSARGRGDLRDLCAHAYANVFL</sequence>
<dbReference type="GO" id="GO:0019031">
    <property type="term" value="C:viral envelope"/>
    <property type="evidence" value="ECO:0007669"/>
    <property type="project" value="UniProtKB-KW"/>
</dbReference>
<keyword evidence="11" id="KW-1160">Virus entry into host cell</keyword>
<dbReference type="Proteomes" id="UP000202998">
    <property type="component" value="Segment"/>
</dbReference>
<evidence type="ECO:0000256" key="8">
    <source>
        <dbReference type="ARBA" id="ARBA00022989"/>
    </source>
</evidence>
<dbReference type="OrthoDB" id="24842at10239"/>
<accession>A0A1Z3GCQ7</accession>
<comment type="subcellular location">
    <subcellularLocation>
        <location evidence="1">Virion membrane</location>
        <topology evidence="1">Single-pass type III membrane protein</topology>
    </subcellularLocation>
</comment>
<proteinExistence type="predicted"/>
<organism evidence="12 13">
    <name type="scientific">Seal parapoxvirus</name>
    <dbReference type="NCBI Taxonomy" id="187984"/>
    <lineage>
        <taxon>Viruses</taxon>
        <taxon>Varidnaviria</taxon>
        <taxon>Bamfordvirae</taxon>
        <taxon>Nucleocytoviricota</taxon>
        <taxon>Pokkesviricetes</taxon>
        <taxon>Chitovirales</taxon>
        <taxon>Poxviridae</taxon>
        <taxon>Chordopoxvirinae</taxon>
        <taxon>Parapoxvirus</taxon>
        <taxon>Parapoxvirus sealpox</taxon>
        <taxon>Grey sealpox virus</taxon>
    </lineage>
</organism>
<evidence type="ECO:0000256" key="2">
    <source>
        <dbReference type="ARBA" id="ARBA00022506"/>
    </source>
</evidence>
<keyword evidence="2" id="KW-1168">Fusion of virus membrane with host membrane</keyword>
<evidence type="ECO:0000256" key="10">
    <source>
        <dbReference type="ARBA" id="ARBA00023157"/>
    </source>
</evidence>
<name>A0A1Z3GCQ7_9POXV</name>
<gene>
    <name evidence="12" type="ORF">SePPVgORF087</name>
</gene>
<keyword evidence="9" id="KW-0472">Membrane</keyword>
<keyword evidence="5" id="KW-0946">Virion</keyword>
<evidence type="ECO:0000256" key="4">
    <source>
        <dbReference type="ARBA" id="ARBA00022692"/>
    </source>
</evidence>
<keyword evidence="3" id="KW-1162">Viral penetration into host cytoplasm</keyword>
<dbReference type="Pfam" id="PF05323">
    <property type="entry name" value="Pox_A21"/>
    <property type="match status" value="1"/>
</dbReference>
<evidence type="ECO:0000256" key="5">
    <source>
        <dbReference type="ARBA" id="ARBA00022844"/>
    </source>
</evidence>
<dbReference type="InterPro" id="IPR007987">
    <property type="entry name" value="Poxvirus_A21"/>
</dbReference>
<evidence type="ECO:0000256" key="1">
    <source>
        <dbReference type="ARBA" id="ARBA00004462"/>
    </source>
</evidence>
<keyword evidence="6" id="KW-0261">Viral envelope protein</keyword>
<evidence type="ECO:0000313" key="12">
    <source>
        <dbReference type="EMBL" id="ASC55550.1"/>
    </source>
</evidence>
<evidence type="ECO:0000256" key="3">
    <source>
        <dbReference type="ARBA" id="ARBA00022595"/>
    </source>
</evidence>
<keyword evidence="7" id="KW-0735">Signal-anchor</keyword>
<evidence type="ECO:0000256" key="9">
    <source>
        <dbReference type="ARBA" id="ARBA00023136"/>
    </source>
</evidence>
<protein>
    <submittedName>
        <fullName evidence="12">Uncharacterized protein</fullName>
    </submittedName>
</protein>
<evidence type="ECO:0000313" key="13">
    <source>
        <dbReference type="Proteomes" id="UP000202998"/>
    </source>
</evidence>
<keyword evidence="8" id="KW-1133">Transmembrane helix</keyword>
<evidence type="ECO:0000256" key="7">
    <source>
        <dbReference type="ARBA" id="ARBA00022968"/>
    </source>
</evidence>
<dbReference type="GO" id="GO:0055036">
    <property type="term" value="C:virion membrane"/>
    <property type="evidence" value="ECO:0007669"/>
    <property type="project" value="UniProtKB-SubCell"/>
</dbReference>
<dbReference type="EMBL" id="KY382358">
    <property type="protein sequence ID" value="ASC55550.1"/>
    <property type="molecule type" value="Genomic_DNA"/>
</dbReference>
<evidence type="ECO:0000256" key="11">
    <source>
        <dbReference type="ARBA" id="ARBA00023296"/>
    </source>
</evidence>
<dbReference type="GO" id="GO:0046718">
    <property type="term" value="P:symbiont entry into host cell"/>
    <property type="evidence" value="ECO:0007669"/>
    <property type="project" value="UniProtKB-KW"/>
</dbReference>
<keyword evidence="13" id="KW-1185">Reference proteome</keyword>
<keyword evidence="4" id="KW-0812">Transmembrane</keyword>
<dbReference type="GO" id="GO:0039663">
    <property type="term" value="P:membrane fusion involved in viral entry into host cell"/>
    <property type="evidence" value="ECO:0007669"/>
    <property type="project" value="UniProtKB-KW"/>
</dbReference>
<reference evidence="12 13" key="1">
    <citation type="journal article" date="2017" name="Sci. Rep.">
        <title>Recovery of the first full-length genome sequence of a parapoxvirus directly from a clinical sample.</title>
        <authorList>
            <person name="Gunther T."/>
            <person name="Haas L."/>
            <person name="Alawi M."/>
            <person name="Wohlsein P."/>
            <person name="Marks J."/>
            <person name="Grundhoff A."/>
            <person name="Becher P."/>
            <person name="Fischer N."/>
        </authorList>
    </citation>
    <scope>NUCLEOTIDE SEQUENCE [LARGE SCALE GENOMIC DNA]</scope>
    <source>
        <strain evidence="12">AFK76s1</strain>
    </source>
</reference>